<evidence type="ECO:0000259" key="5">
    <source>
        <dbReference type="Pfam" id="PF02931"/>
    </source>
</evidence>
<keyword evidence="3" id="KW-0407">Ion channel</keyword>
<feature type="region of interest" description="Disordered" evidence="4">
    <location>
        <begin position="206"/>
        <end position="238"/>
    </location>
</feature>
<gene>
    <name evidence="6" type="ORF">IscW_ISCW017156</name>
</gene>
<evidence type="ECO:0000313" key="8">
    <source>
        <dbReference type="Proteomes" id="UP000001555"/>
    </source>
</evidence>
<dbReference type="Gene3D" id="2.70.170.10">
    <property type="entry name" value="Neurotransmitter-gated ion-channel ligand-binding domain"/>
    <property type="match status" value="1"/>
</dbReference>
<organism>
    <name type="scientific">Ixodes scapularis</name>
    <name type="common">Black-legged tick</name>
    <name type="synonym">Deer tick</name>
    <dbReference type="NCBI Taxonomy" id="6945"/>
    <lineage>
        <taxon>Eukaryota</taxon>
        <taxon>Metazoa</taxon>
        <taxon>Ecdysozoa</taxon>
        <taxon>Arthropoda</taxon>
        <taxon>Chelicerata</taxon>
        <taxon>Arachnida</taxon>
        <taxon>Acari</taxon>
        <taxon>Parasitiformes</taxon>
        <taxon>Ixodida</taxon>
        <taxon>Ixodoidea</taxon>
        <taxon>Ixodidae</taxon>
        <taxon>Ixodinae</taxon>
        <taxon>Ixodes</taxon>
    </lineage>
</organism>
<dbReference type="EMBL" id="ABJB011024885">
    <property type="status" value="NOT_ANNOTATED_CDS"/>
    <property type="molecule type" value="Genomic_DNA"/>
</dbReference>
<dbReference type="VEuPathDB" id="VectorBase:ISCI017156"/>
<dbReference type="EMBL" id="ABJB010346371">
    <property type="status" value="NOT_ANNOTATED_CDS"/>
    <property type="molecule type" value="Genomic_DNA"/>
</dbReference>
<dbReference type="VEuPathDB" id="VectorBase:ISCW017156"/>
<evidence type="ECO:0000256" key="3">
    <source>
        <dbReference type="RuleBase" id="RU000687"/>
    </source>
</evidence>
<evidence type="ECO:0000313" key="6">
    <source>
        <dbReference type="EMBL" id="EEC03766.1"/>
    </source>
</evidence>
<dbReference type="GO" id="GO:0004888">
    <property type="term" value="F:transmembrane signaling receptor activity"/>
    <property type="evidence" value="ECO:0007669"/>
    <property type="project" value="InterPro"/>
</dbReference>
<dbReference type="EMBL" id="ABJB010253444">
    <property type="status" value="NOT_ANNOTATED_CDS"/>
    <property type="molecule type" value="Genomic_DNA"/>
</dbReference>
<reference evidence="6 8" key="1">
    <citation type="submission" date="2008-03" db="EMBL/GenBank/DDBJ databases">
        <title>Annotation of Ixodes scapularis.</title>
        <authorList>
            <consortium name="Ixodes scapularis Genome Project Consortium"/>
            <person name="Caler E."/>
            <person name="Hannick L.I."/>
            <person name="Bidwell S."/>
            <person name="Joardar V."/>
            <person name="Thiagarajan M."/>
            <person name="Amedeo P."/>
            <person name="Galinsky K.J."/>
            <person name="Schobel S."/>
            <person name="Inman J."/>
            <person name="Hostetler J."/>
            <person name="Miller J."/>
            <person name="Hammond M."/>
            <person name="Megy K."/>
            <person name="Lawson D."/>
            <person name="Kodira C."/>
            <person name="Sutton G."/>
            <person name="Meyer J."/>
            <person name="Hill C.A."/>
            <person name="Birren B."/>
            <person name="Nene V."/>
            <person name="Collins F."/>
            <person name="Alarcon-Chaidez F."/>
            <person name="Wikel S."/>
            <person name="Strausberg R."/>
        </authorList>
    </citation>
    <scope>NUCLEOTIDE SEQUENCE [LARGE SCALE GENOMIC DNA]</scope>
    <source>
        <strain evidence="8">Wikel</strain>
        <strain evidence="6">Wikel colony</strain>
    </source>
</reference>
<dbReference type="EMBL" id="ABJB010740458">
    <property type="status" value="NOT_ANNOTATED_CDS"/>
    <property type="molecule type" value="Genomic_DNA"/>
</dbReference>
<feature type="compositionally biased region" description="Low complexity" evidence="4">
    <location>
        <begin position="225"/>
        <end position="238"/>
    </location>
</feature>
<feature type="domain" description="Neurotransmitter-gated ion-channel ligand-binding" evidence="5">
    <location>
        <begin position="56"/>
        <end position="193"/>
    </location>
</feature>
<keyword evidence="3" id="KW-0813">Transport</keyword>
<keyword evidence="8" id="KW-1185">Reference proteome</keyword>
<sequence length="280" mass="32071">PRNNSWRNARPIFHYSGVLGQIARYCRIARIAARASLKVATDLRSPTTAMTIPFADYDMDMYLRLAWKDPRLSMRRFGINRTLTLNGQHLLSRMWKPDLFFVNAKEVRTHSVTIPNELLQLSPDGDILISIRLTMKLSCLMLFHNFPFDKQKCYALARPYAHPLNQIMLVWREKEPVFLELPIEMQDFDLMAMSYDDYTEEIETVPAHGTRGTAGRSRDKPASAPHSHVGRSSSSVRSPGFRPVNVQVFGGDDNVLDASCFFSVGDSLRRCAFMLRLRRS</sequence>
<evidence type="ECO:0000256" key="4">
    <source>
        <dbReference type="SAM" id="MobiDB-lite"/>
    </source>
</evidence>
<keyword evidence="3" id="KW-0406">Ion transport</keyword>
<dbReference type="EMBL" id="ABJB010908549">
    <property type="status" value="NOT_ANNOTATED_CDS"/>
    <property type="molecule type" value="Genomic_DNA"/>
</dbReference>
<dbReference type="EnsemblMetazoa" id="ISCW017156-RA">
    <property type="protein sequence ID" value="ISCW017156-PA"/>
    <property type="gene ID" value="ISCW017156"/>
</dbReference>
<reference evidence="7" key="2">
    <citation type="submission" date="2020-05" db="UniProtKB">
        <authorList>
            <consortium name="EnsemblMetazoa"/>
        </authorList>
    </citation>
    <scope>IDENTIFICATION</scope>
    <source>
        <strain evidence="7">wikel</strain>
    </source>
</reference>
<dbReference type="EMBL" id="ABJB010866145">
    <property type="status" value="NOT_ANNOTATED_CDS"/>
    <property type="molecule type" value="Genomic_DNA"/>
</dbReference>
<dbReference type="STRING" id="6945.B7PAZ4"/>
<dbReference type="AlphaFoldDB" id="B7PAZ4"/>
<dbReference type="Proteomes" id="UP000001555">
    <property type="component" value="Unassembled WGS sequence"/>
</dbReference>
<dbReference type="EMBL" id="ABJB010688575">
    <property type="status" value="NOT_ANNOTATED_CDS"/>
    <property type="molecule type" value="Genomic_DNA"/>
</dbReference>
<dbReference type="InterPro" id="IPR006201">
    <property type="entry name" value="Neur_channel"/>
</dbReference>
<comment type="subcellular location">
    <subcellularLocation>
        <location evidence="1">Membrane</location>
        <topology evidence="1">Multi-pass membrane protein</topology>
    </subcellularLocation>
</comment>
<evidence type="ECO:0000256" key="1">
    <source>
        <dbReference type="ARBA" id="ARBA00004141"/>
    </source>
</evidence>
<dbReference type="VEuPathDB" id="VectorBase:ISCP_032689"/>
<dbReference type="InterPro" id="IPR006202">
    <property type="entry name" value="Neur_chan_lig-bd"/>
</dbReference>
<dbReference type="Pfam" id="PF02931">
    <property type="entry name" value="Neur_chan_LBD"/>
    <property type="match status" value="1"/>
</dbReference>
<dbReference type="PaxDb" id="6945-B7PAZ4"/>
<dbReference type="InterPro" id="IPR036734">
    <property type="entry name" value="Neur_chan_lig-bd_sf"/>
</dbReference>
<dbReference type="EMBL" id="ABJB010014710">
    <property type="status" value="NOT_ANNOTATED_CDS"/>
    <property type="molecule type" value="Genomic_DNA"/>
</dbReference>
<dbReference type="SUPFAM" id="SSF63712">
    <property type="entry name" value="Nicotinic receptor ligand binding domain-like"/>
    <property type="match status" value="1"/>
</dbReference>
<dbReference type="GO" id="GO:0005230">
    <property type="term" value="F:extracellular ligand-gated monoatomic ion channel activity"/>
    <property type="evidence" value="ECO:0007669"/>
    <property type="project" value="InterPro"/>
</dbReference>
<comment type="similarity">
    <text evidence="3">Belongs to the ligand-gated ion channel (TC 1.A.9) family.</text>
</comment>
<dbReference type="GO" id="GO:0016020">
    <property type="term" value="C:membrane"/>
    <property type="evidence" value="ECO:0007669"/>
    <property type="project" value="UniProtKB-SubCell"/>
</dbReference>
<keyword evidence="2" id="KW-0472">Membrane</keyword>
<feature type="non-terminal residue" evidence="6">
    <location>
        <position position="1"/>
    </location>
</feature>
<evidence type="ECO:0000313" key="7">
    <source>
        <dbReference type="EnsemblMetazoa" id="ISCW017156-PA"/>
    </source>
</evidence>
<name>B7PAZ4_IXOSC</name>
<dbReference type="InterPro" id="IPR018000">
    <property type="entry name" value="Neurotransmitter_ion_chnl_CS"/>
</dbReference>
<evidence type="ECO:0000256" key="2">
    <source>
        <dbReference type="ARBA" id="ARBA00023136"/>
    </source>
</evidence>
<dbReference type="PROSITE" id="PS00236">
    <property type="entry name" value="NEUROTR_ION_CHANNEL"/>
    <property type="match status" value="1"/>
</dbReference>
<protein>
    <submittedName>
        <fullName evidence="6 7">Neurotransmitter gated ion channel, putative</fullName>
    </submittedName>
</protein>
<dbReference type="PANTHER" id="PTHR18945">
    <property type="entry name" value="NEUROTRANSMITTER GATED ION CHANNEL"/>
    <property type="match status" value="1"/>
</dbReference>
<dbReference type="HOGENOM" id="CLU_995948_0_0_1"/>
<dbReference type="EMBL" id="DS673969">
    <property type="protein sequence ID" value="EEC03766.1"/>
    <property type="molecule type" value="Genomic_DNA"/>
</dbReference>
<accession>B7PAZ4</accession>
<dbReference type="PRINTS" id="PR00252">
    <property type="entry name" value="NRIONCHANNEL"/>
</dbReference>
<proteinExistence type="inferred from homology"/>
<dbReference type="OrthoDB" id="6482606at2759"/>